<dbReference type="AlphaFoldDB" id="A0A2N7AWS5"/>
<keyword evidence="5" id="KW-1185">Reference proteome</keyword>
<evidence type="ECO:0000256" key="1">
    <source>
        <dbReference type="SAM" id="Phobius"/>
    </source>
</evidence>
<evidence type="ECO:0000259" key="3">
    <source>
        <dbReference type="Pfam" id="PF20990"/>
    </source>
</evidence>
<feature type="transmembrane region" description="Helical" evidence="1">
    <location>
        <begin position="445"/>
        <end position="464"/>
    </location>
</feature>
<protein>
    <recommendedName>
        <fullName evidence="6">DUF2207 domain-containing protein</fullName>
    </recommendedName>
</protein>
<evidence type="ECO:0000259" key="2">
    <source>
        <dbReference type="Pfam" id="PF09972"/>
    </source>
</evidence>
<keyword evidence="1" id="KW-1133">Transmembrane helix</keyword>
<organism evidence="4 5">
    <name type="scientific">Companilactobacillus nuruki</name>
    <dbReference type="NCBI Taxonomy" id="1993540"/>
    <lineage>
        <taxon>Bacteria</taxon>
        <taxon>Bacillati</taxon>
        <taxon>Bacillota</taxon>
        <taxon>Bacilli</taxon>
        <taxon>Lactobacillales</taxon>
        <taxon>Lactobacillaceae</taxon>
        <taxon>Companilactobacillus</taxon>
    </lineage>
</organism>
<proteinExistence type="predicted"/>
<feature type="domain" description="DUF2207" evidence="2">
    <location>
        <begin position="30"/>
        <end position="214"/>
    </location>
</feature>
<dbReference type="EMBL" id="NIPR01000004">
    <property type="protein sequence ID" value="PMD73215.1"/>
    <property type="molecule type" value="Genomic_DNA"/>
</dbReference>
<dbReference type="OrthoDB" id="2138002at2"/>
<evidence type="ECO:0000313" key="5">
    <source>
        <dbReference type="Proteomes" id="UP000235649"/>
    </source>
</evidence>
<accession>A0A2N7AWS5</accession>
<keyword evidence="1" id="KW-0812">Transmembrane</keyword>
<dbReference type="InterPro" id="IPR018702">
    <property type="entry name" value="DUF2207"/>
</dbReference>
<dbReference type="Pfam" id="PF09972">
    <property type="entry name" value="DUF2207"/>
    <property type="match status" value="1"/>
</dbReference>
<feature type="domain" description="Predicted membrane protein YciQ-like C-terminal" evidence="3">
    <location>
        <begin position="294"/>
        <end position="526"/>
    </location>
</feature>
<dbReference type="RefSeq" id="WP_102195194.1">
    <property type="nucleotide sequence ID" value="NZ_NIPR01000004.1"/>
</dbReference>
<keyword evidence="1" id="KW-0472">Membrane</keyword>
<dbReference type="Proteomes" id="UP000235649">
    <property type="component" value="Unassembled WGS sequence"/>
</dbReference>
<reference evidence="4 5" key="1">
    <citation type="submission" date="2017-05" db="EMBL/GenBank/DDBJ databases">
        <title>Lactobacillus nurukis nov., sp. nov., isolated from nuruk.</title>
        <authorList>
            <person name="Kim S.-J."/>
        </authorList>
    </citation>
    <scope>NUCLEOTIDE SEQUENCE [LARGE SCALE GENOMIC DNA]</scope>
    <source>
        <strain evidence="4 5">SYF10-1a</strain>
    </source>
</reference>
<feature type="transmembrane region" description="Helical" evidence="1">
    <location>
        <begin position="254"/>
        <end position="273"/>
    </location>
</feature>
<dbReference type="InterPro" id="IPR048389">
    <property type="entry name" value="YciQ-like_C"/>
</dbReference>
<comment type="caution">
    <text evidence="4">The sequence shown here is derived from an EMBL/GenBank/DDBJ whole genome shotgun (WGS) entry which is preliminary data.</text>
</comment>
<dbReference type="Pfam" id="PF20990">
    <property type="entry name" value="DUF2207_C"/>
    <property type="match status" value="1"/>
</dbReference>
<sequence>MKKLWGVIWIVFGLIFFFQTTTVNAARSFKIEHYHITANIQKNGDIDVTQRLNYQFDGDFQGVYYNQSLNKVADVTKPQVMVDTGYSINHLKESNSGKNETFKLTKTKKNMGIKVYHSTESGNETFIYKYRLRGLITNYLDTAELNWRPIDNWDNPLQDVKITINLPQENVPQLQAWVHGPLDGSTKVDRKDGRVTATVSELQANKFVETHLLFPITIVATNPNKINKNNKHNIQKQERAYAQEANASRQKSIWIYRILIVLGLAIIVLIYLIKFIKLHNDPVDKHDIPTPLYHSFDVPKFLPSLTKVILDKATKADSQALTADLMDEVGKRHMKIEKVGKNYEIEALVPPTNKFFKYLIEEVGNGKKVTLKQIRTAAREKTDDESQLEKNFDTWAEDAAKGSDKYLDSHNISILDSFRSAAIASDIIIFILIIIEMLFARFTVYTGLSLFSLAMIVWVIYWIMNKKITSYTEQGEIEVNQIRAFKRMLTDIDDIKLAEVGDIVLWEQFIPYAVAFGISDNVIRALKVNFSADEIKQSAVLPYYFGMSGFFASTSSGFQSSFVGALGAGGSSSISGGSGGFSGGSSGGFGGGSGGAF</sequence>
<evidence type="ECO:0000313" key="4">
    <source>
        <dbReference type="EMBL" id="PMD73215.1"/>
    </source>
</evidence>
<gene>
    <name evidence="4" type="ORF">CBP76_01665</name>
</gene>
<name>A0A2N7AWS5_9LACO</name>
<evidence type="ECO:0008006" key="6">
    <source>
        <dbReference type="Google" id="ProtNLM"/>
    </source>
</evidence>